<dbReference type="SUPFAM" id="SSF53335">
    <property type="entry name" value="S-adenosyl-L-methionine-dependent methyltransferases"/>
    <property type="match status" value="1"/>
</dbReference>
<evidence type="ECO:0000259" key="1">
    <source>
        <dbReference type="Pfam" id="PF08241"/>
    </source>
</evidence>
<feature type="domain" description="Methyltransferase type 11" evidence="1">
    <location>
        <begin position="98"/>
        <end position="198"/>
    </location>
</feature>
<gene>
    <name evidence="2" type="ORF">QEH52_00485</name>
</gene>
<dbReference type="EC" id="2.1.-.-" evidence="2"/>
<dbReference type="GO" id="GO:0032259">
    <property type="term" value="P:methylation"/>
    <property type="evidence" value="ECO:0007669"/>
    <property type="project" value="UniProtKB-KW"/>
</dbReference>
<protein>
    <submittedName>
        <fullName evidence="2">Class I SAM-dependent methyltransferase</fullName>
        <ecNumber evidence="2">2.1.-.-</ecNumber>
    </submittedName>
</protein>
<dbReference type="PANTHER" id="PTHR43591">
    <property type="entry name" value="METHYLTRANSFERASE"/>
    <property type="match status" value="1"/>
</dbReference>
<keyword evidence="3" id="KW-1185">Reference proteome</keyword>
<comment type="caution">
    <text evidence="2">The sequence shown here is derived from an EMBL/GenBank/DDBJ whole genome shotgun (WGS) entry which is preliminary data.</text>
</comment>
<reference evidence="2 3" key="1">
    <citation type="submission" date="2023-04" db="EMBL/GenBank/DDBJ databases">
        <title>A novel bacteria isolated from coastal sediment.</title>
        <authorList>
            <person name="Liu X.-J."/>
            <person name="Du Z.-J."/>
        </authorList>
    </citation>
    <scope>NUCLEOTIDE SEQUENCE [LARGE SCALE GENOMIC DNA]</scope>
    <source>
        <strain evidence="2 3">SDUM461003</strain>
    </source>
</reference>
<dbReference type="RefSeq" id="WP_308947940.1">
    <property type="nucleotide sequence ID" value="NZ_JARXHW010000001.1"/>
</dbReference>
<dbReference type="Gene3D" id="3.40.50.150">
    <property type="entry name" value="Vaccinia Virus protein VP39"/>
    <property type="match status" value="1"/>
</dbReference>
<accession>A0ABU1AS52</accession>
<proteinExistence type="predicted"/>
<keyword evidence="2" id="KW-0808">Transferase</keyword>
<dbReference type="InterPro" id="IPR029063">
    <property type="entry name" value="SAM-dependent_MTases_sf"/>
</dbReference>
<dbReference type="GO" id="GO:0008168">
    <property type="term" value="F:methyltransferase activity"/>
    <property type="evidence" value="ECO:0007669"/>
    <property type="project" value="UniProtKB-KW"/>
</dbReference>
<dbReference type="InterPro" id="IPR013216">
    <property type="entry name" value="Methyltransf_11"/>
</dbReference>
<dbReference type="Pfam" id="PF08241">
    <property type="entry name" value="Methyltransf_11"/>
    <property type="match status" value="1"/>
</dbReference>
<sequence length="297" mass="33819">MNPFVPLATLQSRIGGIQADYFAFEWGWLGWRQDSLALSICQHGCMDLTAAMDVKEVKAYFDSQGVVNYYAQAAADLGLWASEEKIFTRIFSPEDSLLELGCGAGRIAIGLYELGYRHILATDYARTMVKQAQDLAKRLDYTIHCRVCDATRLEFEDNVFDGAIFGFNGLMQIPQLEQRERALREILRVIRPGAWFVFTTHDRERSAHRDFWQAETLRWEYGTEKPELDDFGDRTEATDHGAHFMHVPTVAEMQALLAKVGFHVEASVMRSELGQESAQVEAFSDDCRFWVVQKPQG</sequence>
<name>A0ABU1AS52_9BACT</name>
<evidence type="ECO:0000313" key="2">
    <source>
        <dbReference type="EMBL" id="MDQ8205970.1"/>
    </source>
</evidence>
<keyword evidence="2" id="KW-0489">Methyltransferase</keyword>
<dbReference type="Proteomes" id="UP001225316">
    <property type="component" value="Unassembled WGS sequence"/>
</dbReference>
<dbReference type="CDD" id="cd02440">
    <property type="entry name" value="AdoMet_MTases"/>
    <property type="match status" value="1"/>
</dbReference>
<organism evidence="2 3">
    <name type="scientific">Thalassobacterium maritimum</name>
    <dbReference type="NCBI Taxonomy" id="3041265"/>
    <lineage>
        <taxon>Bacteria</taxon>
        <taxon>Pseudomonadati</taxon>
        <taxon>Verrucomicrobiota</taxon>
        <taxon>Opitutia</taxon>
        <taxon>Puniceicoccales</taxon>
        <taxon>Coraliomargaritaceae</taxon>
        <taxon>Thalassobacterium</taxon>
    </lineage>
</organism>
<dbReference type="EMBL" id="JARXHW010000001">
    <property type="protein sequence ID" value="MDQ8205970.1"/>
    <property type="molecule type" value="Genomic_DNA"/>
</dbReference>
<evidence type="ECO:0000313" key="3">
    <source>
        <dbReference type="Proteomes" id="UP001225316"/>
    </source>
</evidence>
<dbReference type="PANTHER" id="PTHR43591:SF24">
    <property type="entry name" value="2-METHOXY-6-POLYPRENYL-1,4-BENZOQUINOL METHYLASE, MITOCHONDRIAL"/>
    <property type="match status" value="1"/>
</dbReference>